<gene>
    <name evidence="1" type="ORF">PM001_LOCUS3406</name>
</gene>
<reference evidence="1" key="1">
    <citation type="submission" date="2024-01" db="EMBL/GenBank/DDBJ databases">
        <authorList>
            <person name="Webb A."/>
        </authorList>
    </citation>
    <scope>NUCLEOTIDE SEQUENCE</scope>
    <source>
        <strain evidence="1">Pm1</strain>
    </source>
</reference>
<accession>A0AAV1T7F5</accession>
<protein>
    <submittedName>
        <fullName evidence="1">Uncharacterized protein</fullName>
    </submittedName>
</protein>
<evidence type="ECO:0000313" key="2">
    <source>
        <dbReference type="Proteomes" id="UP001162060"/>
    </source>
</evidence>
<organism evidence="1 2">
    <name type="scientific">Peronospora matthiolae</name>
    <dbReference type="NCBI Taxonomy" id="2874970"/>
    <lineage>
        <taxon>Eukaryota</taxon>
        <taxon>Sar</taxon>
        <taxon>Stramenopiles</taxon>
        <taxon>Oomycota</taxon>
        <taxon>Peronosporomycetes</taxon>
        <taxon>Peronosporales</taxon>
        <taxon>Peronosporaceae</taxon>
        <taxon>Peronospora</taxon>
    </lineage>
</organism>
<dbReference type="PANTHER" id="PTHR35450">
    <property type="entry name" value="REVERSE TRANSCRIPTASE DOMAIN-CONTAINING PROTEIN"/>
    <property type="match status" value="1"/>
</dbReference>
<dbReference type="Proteomes" id="UP001162060">
    <property type="component" value="Unassembled WGS sequence"/>
</dbReference>
<proteinExistence type="predicted"/>
<sequence length="122" mass="13517">MSSVDCPGAAAYADNLETLSSTVDCITRQHSTIQEFLRWTGMLANALKVSTMSVQRNIRGLHKTLDVELQLDIIPIHALSATDSYKCLGIGDGFDHVRRRVKLDAMDLLQSEFAPWQVVKAV</sequence>
<comment type="caution">
    <text evidence="1">The sequence shown here is derived from an EMBL/GenBank/DDBJ whole genome shotgun (WGS) entry which is preliminary data.</text>
</comment>
<dbReference type="PANTHER" id="PTHR35450:SF2">
    <property type="entry name" value="REVERSE TRANSCRIPTASE DOMAIN-CONTAINING PROTEIN"/>
    <property type="match status" value="1"/>
</dbReference>
<evidence type="ECO:0000313" key="1">
    <source>
        <dbReference type="EMBL" id="CAK7906800.1"/>
    </source>
</evidence>
<dbReference type="EMBL" id="CAKLBY020000031">
    <property type="protein sequence ID" value="CAK7906800.1"/>
    <property type="molecule type" value="Genomic_DNA"/>
</dbReference>
<dbReference type="AlphaFoldDB" id="A0AAV1T7F5"/>
<name>A0AAV1T7F5_9STRA</name>